<evidence type="ECO:0008006" key="6">
    <source>
        <dbReference type="Google" id="ProtNLM"/>
    </source>
</evidence>
<proteinExistence type="predicted"/>
<reference evidence="4 5" key="1">
    <citation type="submission" date="2019-06" db="EMBL/GenBank/DDBJ databases">
        <title>Enrichment of Autotrophic Halophilic Microorganisms from Red Sea Brine Pool Using Microbial Electrosynthesis System.</title>
        <authorList>
            <person name="Alqahtani M.F."/>
            <person name="Bajracharya S."/>
            <person name="Katuri K.P."/>
            <person name="Ali M."/>
            <person name="Saikaly P.E."/>
        </authorList>
    </citation>
    <scope>NUCLEOTIDE SEQUENCE [LARGE SCALE GENOMIC DNA]</scope>
    <source>
        <strain evidence="4">MES15</strain>
    </source>
</reference>
<feature type="region of interest" description="Disordered" evidence="3">
    <location>
        <begin position="805"/>
        <end position="835"/>
    </location>
</feature>
<protein>
    <recommendedName>
        <fullName evidence="6">Tyr recombinase domain-containing protein</fullName>
    </recommendedName>
</protein>
<dbReference type="PANTHER" id="PTHR30349">
    <property type="entry name" value="PHAGE INTEGRASE-RELATED"/>
    <property type="match status" value="1"/>
</dbReference>
<accession>A0A844HXG9</accession>
<comment type="caution">
    <text evidence="4">The sequence shown here is derived from an EMBL/GenBank/DDBJ whole genome shotgun (WGS) entry which is preliminary data.</text>
</comment>
<dbReference type="InterPro" id="IPR050090">
    <property type="entry name" value="Tyrosine_recombinase_XerCD"/>
</dbReference>
<keyword evidence="1" id="KW-0229">DNA integration</keyword>
<feature type="compositionally biased region" description="Basic and acidic residues" evidence="3">
    <location>
        <begin position="822"/>
        <end position="835"/>
    </location>
</feature>
<organism evidence="4 5">
    <name type="scientific">Marinobacter adhaerens</name>
    <dbReference type="NCBI Taxonomy" id="1033846"/>
    <lineage>
        <taxon>Bacteria</taxon>
        <taxon>Pseudomonadati</taxon>
        <taxon>Pseudomonadota</taxon>
        <taxon>Gammaproteobacteria</taxon>
        <taxon>Pseudomonadales</taxon>
        <taxon>Marinobacteraceae</taxon>
        <taxon>Marinobacter</taxon>
    </lineage>
</organism>
<dbReference type="EMBL" id="VENC01000006">
    <property type="protein sequence ID" value="MTI98124.1"/>
    <property type="molecule type" value="Genomic_DNA"/>
</dbReference>
<dbReference type="GO" id="GO:0003677">
    <property type="term" value="F:DNA binding"/>
    <property type="evidence" value="ECO:0007669"/>
    <property type="project" value="InterPro"/>
</dbReference>
<sequence>MAKDDHQDWHNIEKSDDSDLTVRLAGPHFRTLKSWAEQQDLSEIFEAIALTFGFTENFTILGNLSRELSNSDSVDLLTQWADNPYVYQLNRLISAYNRCTEISSAYVGIHQGVSRNNTKQTLRAAGADIKHEHFLLEMVVQPLASSGRDSQDHLRRTLRLWLIVQAIERTVEHSCCHDSQIQQVASALSLSREDDKWTAIDAVLEKSTQAYPSDHHSYKQFTLAIRHAATQSLARFSNTGDLKYRLLLSALQRVAEGQRNPIASQKTAHLFTPSFTGSITNTDYPLILKKKSSTPQILNHSYGESSSADEDALEQLILFDVNPKETPEQQQLSGRSILMQTAELSHYLPWSWERPLPPETDLLERWLASTLAHDELSEQLGAGLVWLALHFGRSLDFILEFEITDKVQPEWSLSSDFLTLHRQAPRRHSSWYPDKKDEPLIEHFADTLCITLPKQIHEIFRQASQSYQEKSSLRRLWARACPHALKTWFREHARQHFPRLSSAKLANALPQRVFNEQGDHSLARLISAHPRTALPAACGYANWDIGQVQSGFALPVKHTSGSSERVNLMGSLLAPLESILIEAVHKATEKLLASANGDPVTFHNNLVQYTVTALYAATGCRHLSEPFESLSHFCNRPSSVFINDKTDDGLHCGRMVPLADGARALITAYCEHLRELQAVLACEEIGLAERIEQVLQGTSDSLPLFFFLDPFGSWHPLNDTSIPGAELFEWSLPNNLFRHRFSQQLVRRNVNPEVVDGWMGHGERGSTTYSDHSPRCWKADAERYRHAINDCFDRLGFTAAPPTTPQAKIQLQRQPTTANYNEPKHFGEAKRHQDRLQARDQARSLARKDLDLALEANPLAEHEQLTQAYVDSLVKWMLLRENGLPHPRAAIRMEVLIQWLETSGPQARQFIRHRLTHLGTERSLFRSSCPRSLQIMPDLQRWASETRQAIRQTRLSKSEGLVLAAAFLAIEKRISYLKLLEDLVQGENYRVIQHKRRVYLEYNEALEPDNFDQPVQRHEIDHTTGRSLAKGLGIKDTKDLTRTPCPKSLHSLLQIMKTAWPERVAGQTSPTLDKVLKSLHQVVEQANLIDLPGMVAGALSERSPPTSVCLYDYLRLTEGLRYKVPGGRTEDQLPEPEALPNVPAMTSAVYPEAFYDASKAFLQALHDFLNQYTKSTSLQIAKNIERHCRSNAYRVSSAVLMLGYWVAYRIRRGKGRHDRAHKPYAATSVKRYLGALSPAFRGLASNADLMVMTEEAVTELCARMLARHVEKQRDLQYFSARLIDFFDWACERGVSAPDWDELDLGSSRRSVRPRLFSEEEYFQTLRILLRPDSDDVDRGKQAAFVLLLAFRFGLRAQEALGLLRSDWCQSGELTWVLVQSNAIRSLKNSANSRRAVPLMFPLAEIERTLIETILTRYTIHSVGSNNKPILGGNNGALTPFARSIPSDIAKALKLVTGNSGMSLHQARHGFCNILSTALFEVQSPLAANLCTSADVEAIRQIMLGQHELPSRRGAMAIGRALGHQTPHTQIRSYNHVLTEWADALTPVRSHYASNIPNAIHTDEWAIEPVSDHDSLPTIFSKQAELTPYTVIEALRLMALGYQTYRIEHVLRLEPGELADVATLVDRINAGIRFKIFDPEKGKKAYVYGESLPRYLLKSRPFGVWPRLLELTEKLPPKNQLTNVGPLPLLDQASNLVGRNGHLLMNLPEESNLLRLVVDSFGLPASSYMAIIKSRPHDMLRAQSLLQAGQFDETADASFQLDTFNEDFGLTFVRARSYAGLVLAKPAVGPLHDGLELVLAYISIAAAYCPRTGPLSGSESQSVYSSSN</sequence>
<dbReference type="InterPro" id="IPR011010">
    <property type="entry name" value="DNA_brk_join_enz"/>
</dbReference>
<name>A0A844HXG9_9GAMM</name>
<evidence type="ECO:0000256" key="1">
    <source>
        <dbReference type="ARBA" id="ARBA00022908"/>
    </source>
</evidence>
<dbReference type="GO" id="GO:0006310">
    <property type="term" value="P:DNA recombination"/>
    <property type="evidence" value="ECO:0007669"/>
    <property type="project" value="UniProtKB-KW"/>
</dbReference>
<feature type="compositionally biased region" description="Polar residues" evidence="3">
    <location>
        <begin position="805"/>
        <end position="820"/>
    </location>
</feature>
<evidence type="ECO:0000256" key="3">
    <source>
        <dbReference type="SAM" id="MobiDB-lite"/>
    </source>
</evidence>
<dbReference type="InterPro" id="IPR013762">
    <property type="entry name" value="Integrase-like_cat_sf"/>
</dbReference>
<dbReference type="GO" id="GO:0015074">
    <property type="term" value="P:DNA integration"/>
    <property type="evidence" value="ECO:0007669"/>
    <property type="project" value="UniProtKB-KW"/>
</dbReference>
<dbReference type="Gene3D" id="1.10.443.10">
    <property type="entry name" value="Intergrase catalytic core"/>
    <property type="match status" value="1"/>
</dbReference>
<evidence type="ECO:0000313" key="5">
    <source>
        <dbReference type="Proteomes" id="UP000431462"/>
    </source>
</evidence>
<keyword evidence="2" id="KW-0233">DNA recombination</keyword>
<evidence type="ECO:0000256" key="2">
    <source>
        <dbReference type="ARBA" id="ARBA00023172"/>
    </source>
</evidence>
<evidence type="ECO:0000313" key="4">
    <source>
        <dbReference type="EMBL" id="MTI98124.1"/>
    </source>
</evidence>
<dbReference type="Proteomes" id="UP000431462">
    <property type="component" value="Unassembled WGS sequence"/>
</dbReference>
<gene>
    <name evidence="4" type="ORF">FH752_05835</name>
</gene>
<dbReference type="PANTHER" id="PTHR30349:SF64">
    <property type="entry name" value="PROPHAGE INTEGRASE INTD-RELATED"/>
    <property type="match status" value="1"/>
</dbReference>
<dbReference type="SUPFAM" id="SSF56349">
    <property type="entry name" value="DNA breaking-rejoining enzymes"/>
    <property type="match status" value="1"/>
</dbReference>